<organism evidence="1 2">
    <name type="scientific">Larimichthys crocea</name>
    <name type="common">Large yellow croaker</name>
    <name type="synonym">Pseudosciaena crocea</name>
    <dbReference type="NCBI Taxonomy" id="215358"/>
    <lineage>
        <taxon>Eukaryota</taxon>
        <taxon>Metazoa</taxon>
        <taxon>Chordata</taxon>
        <taxon>Craniata</taxon>
        <taxon>Vertebrata</taxon>
        <taxon>Euteleostomi</taxon>
        <taxon>Actinopterygii</taxon>
        <taxon>Neopterygii</taxon>
        <taxon>Teleostei</taxon>
        <taxon>Neoteleostei</taxon>
        <taxon>Acanthomorphata</taxon>
        <taxon>Eupercaria</taxon>
        <taxon>Sciaenidae</taxon>
        <taxon>Larimichthys</taxon>
    </lineage>
</organism>
<comment type="caution">
    <text evidence="1">The sequence shown here is derived from an EMBL/GenBank/DDBJ whole genome shotgun (WGS) entry which is preliminary data.</text>
</comment>
<keyword evidence="2" id="KW-1185">Reference proteome</keyword>
<dbReference type="Proteomes" id="UP000793456">
    <property type="component" value="Chromosome I"/>
</dbReference>
<accession>A0ACD3RVT8</accession>
<dbReference type="EMBL" id="CM011674">
    <property type="protein sequence ID" value="TMS23580.1"/>
    <property type="molecule type" value="Genomic_DNA"/>
</dbReference>
<gene>
    <name evidence="1" type="ORF">E3U43_008886</name>
</gene>
<reference evidence="1" key="1">
    <citation type="submission" date="2018-11" db="EMBL/GenBank/DDBJ databases">
        <title>The sequence and de novo assembly of Larimichthys crocea genome using PacBio and Hi-C technologies.</title>
        <authorList>
            <person name="Xu P."/>
            <person name="Chen B."/>
            <person name="Zhou Z."/>
            <person name="Ke Q."/>
            <person name="Wu Y."/>
            <person name="Bai H."/>
            <person name="Pu F."/>
        </authorList>
    </citation>
    <scope>NUCLEOTIDE SEQUENCE</scope>
    <source>
        <tissue evidence="1">Muscle</tissue>
    </source>
</reference>
<evidence type="ECO:0000313" key="2">
    <source>
        <dbReference type="Proteomes" id="UP000793456"/>
    </source>
</evidence>
<sequence>MTTCPQYVARGPQSDIYASLNYGPHDLQGSIMLALSHYNSSASTLLPRFTNDSTGKVEASVAVEGLLQQGNLTSVQPSTSGVIVVILSMTLGIISNIVALFILANAYSIQRRRTKATFLLFAASLVATDFIGHLVPGALVLRLYLSGGVHPEDFNSSDRMCQFLGGSMVFFGLCPLFMGCAMAAERCLGVTKPLLHSSLVTKTRTKICLSVIWLAALFVALLPCFQLGSYTYQVPGTWCFIKVLNDTEKVDVAFVVLFSGLGLTSLAIALVCNTISGWTLVLARLRRKPGSHHSARSHDIEMVVQLVGIMVTSCICWSPLLIFGLMSVIRSYSGSIGEDLSSYKTLMVMGVRLATWNQILDPWVYILLRRTVLRKIYLIAKCQAGLRGNMLARWEPTSFHSSEKKQVSQV</sequence>
<evidence type="ECO:0000313" key="1">
    <source>
        <dbReference type="EMBL" id="TMS23580.1"/>
    </source>
</evidence>
<proteinExistence type="predicted"/>
<name>A0ACD3RVT8_LARCR</name>
<protein>
    <submittedName>
        <fullName evidence="1">Uncharacterized protein</fullName>
    </submittedName>
</protein>